<evidence type="ECO:0000256" key="6">
    <source>
        <dbReference type="ARBA" id="ARBA00023180"/>
    </source>
</evidence>
<dbReference type="InterPro" id="IPR033116">
    <property type="entry name" value="TRYPSIN_SER"/>
</dbReference>
<comment type="domain">
    <text evidence="9">The clip domain consists of 35-55 residues which are 'knitted' together usually by 3 conserved disulfide bonds forming a clip-like compact structure.</text>
</comment>
<keyword evidence="2 9" id="KW-0732">Signal</keyword>
<dbReference type="SMART" id="SM00020">
    <property type="entry name" value="Tryp_SPc"/>
    <property type="match status" value="1"/>
</dbReference>
<gene>
    <name evidence="11" type="primary">ClipSP</name>
</gene>
<dbReference type="GO" id="GO:0005576">
    <property type="term" value="C:extracellular region"/>
    <property type="evidence" value="ECO:0007669"/>
    <property type="project" value="UniProtKB-SubCell"/>
</dbReference>
<evidence type="ECO:0000313" key="11">
    <source>
        <dbReference type="EMBL" id="QBB67476.1"/>
    </source>
</evidence>
<evidence type="ECO:0000259" key="10">
    <source>
        <dbReference type="PROSITE" id="PS50240"/>
    </source>
</evidence>
<keyword evidence="4 8" id="KW-0720">Serine protease</keyword>
<dbReference type="GO" id="GO:0006508">
    <property type="term" value="P:proteolysis"/>
    <property type="evidence" value="ECO:0007669"/>
    <property type="project" value="UniProtKB-KW"/>
</dbReference>
<protein>
    <recommendedName>
        <fullName evidence="9">CLIP domain-containing serine protease</fullName>
        <ecNumber evidence="8">3.4.21.-</ecNumber>
    </recommendedName>
</protein>
<evidence type="ECO:0000256" key="2">
    <source>
        <dbReference type="ARBA" id="ARBA00022729"/>
    </source>
</evidence>
<organism evidence="11">
    <name type="scientific">Penaeus merguiensis</name>
    <name type="common">Banana prawn</name>
    <name type="synonym">Fenneropenaeus merguiensis</name>
    <dbReference type="NCBI Taxonomy" id="71412"/>
    <lineage>
        <taxon>Eukaryota</taxon>
        <taxon>Metazoa</taxon>
        <taxon>Ecdysozoa</taxon>
        <taxon>Arthropoda</taxon>
        <taxon>Crustacea</taxon>
        <taxon>Multicrustacea</taxon>
        <taxon>Malacostraca</taxon>
        <taxon>Eumalacostraca</taxon>
        <taxon>Eucarida</taxon>
        <taxon>Decapoda</taxon>
        <taxon>Dendrobranchiata</taxon>
        <taxon>Penaeoidea</taxon>
        <taxon>Penaeidae</taxon>
        <taxon>Penaeus</taxon>
    </lineage>
</organism>
<evidence type="ECO:0000256" key="9">
    <source>
        <dbReference type="RuleBase" id="RU366078"/>
    </source>
</evidence>
<keyword evidence="5" id="KW-1015">Disulfide bond</keyword>
<dbReference type="InterPro" id="IPR022700">
    <property type="entry name" value="CLIP"/>
</dbReference>
<evidence type="ECO:0000256" key="7">
    <source>
        <dbReference type="ARBA" id="ARBA00024195"/>
    </source>
</evidence>
<keyword evidence="9" id="KW-0964">Secreted</keyword>
<dbReference type="InterPro" id="IPR018114">
    <property type="entry name" value="TRYPSIN_HIS"/>
</dbReference>
<dbReference type="InterPro" id="IPR001254">
    <property type="entry name" value="Trypsin_dom"/>
</dbReference>
<dbReference type="FunFam" id="2.40.10.10:FF:000002">
    <property type="entry name" value="Transmembrane protease serine"/>
    <property type="match status" value="1"/>
</dbReference>
<comment type="subcellular location">
    <subcellularLocation>
        <location evidence="9">Secreted</location>
    </subcellularLocation>
</comment>
<keyword evidence="3 8" id="KW-0378">Hydrolase</keyword>
<dbReference type="Pfam" id="PF12032">
    <property type="entry name" value="CLIP"/>
    <property type="match status" value="1"/>
</dbReference>
<dbReference type="PROSITE" id="PS00135">
    <property type="entry name" value="TRYPSIN_SER"/>
    <property type="match status" value="1"/>
</dbReference>
<name>A0A411HBF9_PENME</name>
<dbReference type="GO" id="GO:0004252">
    <property type="term" value="F:serine-type endopeptidase activity"/>
    <property type="evidence" value="ECO:0007669"/>
    <property type="project" value="UniProtKB-UniRule"/>
</dbReference>
<dbReference type="CDD" id="cd00190">
    <property type="entry name" value="Tryp_SPc"/>
    <property type="match status" value="1"/>
</dbReference>
<proteinExistence type="evidence at transcript level"/>
<feature type="domain" description="Peptidase S1" evidence="10">
    <location>
        <begin position="106"/>
        <end position="368"/>
    </location>
</feature>
<dbReference type="EC" id="3.4.21.-" evidence="8"/>
<sequence length="369" mass="40226">MNRQRPSTSPVALVLSAFLLFAHGVASQGTGCERDECILLTDCPKLLDLLRNPTRENIRELQAATCFIEKRTPRVCCPAPPVTEPPKSNNVSLLPPNCGLAGDVRVVGGEDAPIDAYPWKAVLGYRIGDSPEIHFECGGSVINERYIMTAAHCVNANILKARDLVLTVIRLGEWDLTTEQDCTNTSGHRFCAPPVQDFDFEEVIEHPSYDTRALFSDDIALIRLSKPINFFTSAGYIQPVCLPPADFSLSAEARSQGAIVAGWGVTERGIQSERLQHLILPFAEKQKCNEVYNGRLVAEQICMGGEAGKDSCRGDSGGPLIVKAGSIGEISMQIGIVSYGPTSCGQKEFPGVYTSVSHYRTWVEENIKP</sequence>
<dbReference type="InterPro" id="IPR001314">
    <property type="entry name" value="Peptidase_S1A"/>
</dbReference>
<reference evidence="11" key="1">
    <citation type="submission" date="2018-05" db="EMBL/GenBank/DDBJ databases">
        <authorList>
            <person name="Runsaeng P."/>
            <person name="Utarabhand P."/>
        </authorList>
    </citation>
    <scope>NUCLEOTIDE SEQUENCE</scope>
</reference>
<dbReference type="SMART" id="SM00680">
    <property type="entry name" value="CLIP"/>
    <property type="match status" value="1"/>
</dbReference>
<dbReference type="PANTHER" id="PTHR24256">
    <property type="entry name" value="TRYPTASE-RELATED"/>
    <property type="match status" value="1"/>
</dbReference>
<dbReference type="FunFam" id="2.40.10.10:FF:000028">
    <property type="entry name" value="Serine protease easter"/>
    <property type="match status" value="1"/>
</dbReference>
<dbReference type="SUPFAM" id="SSF50494">
    <property type="entry name" value="Trypsin-like serine proteases"/>
    <property type="match status" value="1"/>
</dbReference>
<dbReference type="AlphaFoldDB" id="A0A411HBF9"/>
<evidence type="ECO:0000256" key="8">
    <source>
        <dbReference type="RuleBase" id="RU363034"/>
    </source>
</evidence>
<feature type="signal peptide" evidence="9">
    <location>
        <begin position="1"/>
        <end position="27"/>
    </location>
</feature>
<evidence type="ECO:0000256" key="4">
    <source>
        <dbReference type="ARBA" id="ARBA00022825"/>
    </source>
</evidence>
<evidence type="ECO:0000256" key="3">
    <source>
        <dbReference type="ARBA" id="ARBA00022801"/>
    </source>
</evidence>
<dbReference type="Gene3D" id="3.30.1640.30">
    <property type="match status" value="1"/>
</dbReference>
<keyword evidence="1 8" id="KW-0645">Protease</keyword>
<dbReference type="Gene3D" id="2.40.10.10">
    <property type="entry name" value="Trypsin-like serine proteases"/>
    <property type="match status" value="2"/>
</dbReference>
<dbReference type="InterPro" id="IPR051487">
    <property type="entry name" value="Ser/Thr_Proteases_Immune/Dev"/>
</dbReference>
<keyword evidence="6" id="KW-0325">Glycoprotein</keyword>
<dbReference type="InterPro" id="IPR009003">
    <property type="entry name" value="Peptidase_S1_PA"/>
</dbReference>
<dbReference type="PROSITE" id="PS00134">
    <property type="entry name" value="TRYPSIN_HIS"/>
    <property type="match status" value="1"/>
</dbReference>
<dbReference type="PRINTS" id="PR00722">
    <property type="entry name" value="CHYMOTRYPSIN"/>
</dbReference>
<comment type="similarity">
    <text evidence="7 9">Belongs to the peptidase S1 family. CLIP subfamily.</text>
</comment>
<feature type="chain" id="PRO_5023979081" description="CLIP domain-containing serine protease" evidence="9">
    <location>
        <begin position="28"/>
        <end position="369"/>
    </location>
</feature>
<evidence type="ECO:0000256" key="1">
    <source>
        <dbReference type="ARBA" id="ARBA00022670"/>
    </source>
</evidence>
<dbReference type="InterPro" id="IPR038565">
    <property type="entry name" value="CLIP_sf"/>
</dbReference>
<evidence type="ECO:0000256" key="5">
    <source>
        <dbReference type="ARBA" id="ARBA00023157"/>
    </source>
</evidence>
<accession>A0A411HBF9</accession>
<dbReference type="Pfam" id="PF00089">
    <property type="entry name" value="Trypsin"/>
    <property type="match status" value="1"/>
</dbReference>
<dbReference type="InterPro" id="IPR043504">
    <property type="entry name" value="Peptidase_S1_PA_chymotrypsin"/>
</dbReference>
<dbReference type="EMBL" id="MH375642">
    <property type="protein sequence ID" value="QBB67476.1"/>
    <property type="molecule type" value="mRNA"/>
</dbReference>
<dbReference type="PROSITE" id="PS50240">
    <property type="entry name" value="TRYPSIN_DOM"/>
    <property type="match status" value="1"/>
</dbReference>